<dbReference type="EMBL" id="OZ004258">
    <property type="protein sequence ID" value="CAK7913998.1"/>
    <property type="molecule type" value="Genomic_DNA"/>
</dbReference>
<organism evidence="2 3">
    <name type="scientific">[Candida] anglica</name>
    <dbReference type="NCBI Taxonomy" id="148631"/>
    <lineage>
        <taxon>Eukaryota</taxon>
        <taxon>Fungi</taxon>
        <taxon>Dikarya</taxon>
        <taxon>Ascomycota</taxon>
        <taxon>Saccharomycotina</taxon>
        <taxon>Pichiomycetes</taxon>
        <taxon>Debaryomycetaceae</taxon>
        <taxon>Kurtzmaniella</taxon>
    </lineage>
</organism>
<reference evidence="2 3" key="1">
    <citation type="submission" date="2024-01" db="EMBL/GenBank/DDBJ databases">
        <authorList>
            <consortium name="Genoscope - CEA"/>
            <person name="William W."/>
        </authorList>
    </citation>
    <scope>NUCLEOTIDE SEQUENCE [LARGE SCALE GENOMIC DNA]</scope>
    <source>
        <strain evidence="2 3">29B2s-10</strain>
    </source>
</reference>
<feature type="transmembrane region" description="Helical" evidence="1">
    <location>
        <begin position="153"/>
        <end position="173"/>
    </location>
</feature>
<dbReference type="PANTHER" id="PTHR22696">
    <property type="entry name" value="E3 UBIQUITIN-PROTEIN LIGASE RNF26"/>
    <property type="match status" value="1"/>
</dbReference>
<gene>
    <name evidence="2" type="ORF">CAAN4_F14400</name>
</gene>
<keyword evidence="1" id="KW-0812">Transmembrane</keyword>
<dbReference type="Pfam" id="PF13920">
    <property type="entry name" value="zf-C3HC4_3"/>
    <property type="match status" value="1"/>
</dbReference>
<proteinExistence type="predicted"/>
<dbReference type="Proteomes" id="UP001497600">
    <property type="component" value="Chromosome F"/>
</dbReference>
<feature type="transmembrane region" description="Helical" evidence="1">
    <location>
        <begin position="306"/>
        <end position="325"/>
    </location>
</feature>
<keyword evidence="3" id="KW-1185">Reference proteome</keyword>
<sequence length="750" mass="83464">MSTLANVRQSMANSTQGIGGIVSGVSATIVAATASASVVATEPMTENRAVSFGKAFISAIGETAQESILDWDRFGISITYCCSVYGVTCLLMALILNRTVVLASTNTTRLQQMRIREGIQGRGGVRGVASGTTQWRVHVTKAIKSSTMVTLRIAAILALIYNIWNVLVALDFVKRFTTKNRSGLSDYLIYNPDNFVGTYMATPRDQVQIGPTADLYWPVFLSFCFSQFVETFVSVVTGQKPFNEAGVTLFEHSFAFHSVSSKIGVLYHGSRIYSRPTEPILVYTLFSLFNHLNIHIGGLMNRNKYRLIPSALLGSTFMVYAYKVAAREFNRWGGGILGVYRALSQFPAIIVMAYIPQYLIALVISVCLLIGSLAFLSNGLSLENLNYAGFFQMGGDDDPEFITRNFNVHWTDDFYTFVLNLGTSAISMAGKSCYIKELGIIAVYENTWLENKAIMSKGYGNMIVSPTMKLIEGDGIQESGDLSLNEKSIAKMRINILIKSLHDLFQLGTSLSINAINKILRRRDTIKVIPTFLNKFMVPPDRTSNPEQVYINVDDISDPDTLLQVVINGRLSDIDNSNDYIPEDDLEECEESDIENEQDVPFTELISASDFAEDLLHSGQQLRYHMDYDYSEAGILTRSRYQRLANENDTSRAVSSRSSEPELDDSAKLLELLVEKRSNEGAKKSTSDDDYMDTRFDCVVCQVNTREIITWPCKCFAVCEQCRLSLVAKGMEGCVCCRRDVEGVSRIYVP</sequence>
<dbReference type="Gene3D" id="3.30.40.10">
    <property type="entry name" value="Zinc/RING finger domain, C3HC4 (zinc finger)"/>
    <property type="match status" value="1"/>
</dbReference>
<evidence type="ECO:0008006" key="4">
    <source>
        <dbReference type="Google" id="ProtNLM"/>
    </source>
</evidence>
<dbReference type="PANTHER" id="PTHR22696:SF1">
    <property type="entry name" value="E3 UBIQUITIN-PROTEIN LIGASE RNF26"/>
    <property type="match status" value="1"/>
</dbReference>
<feature type="transmembrane region" description="Helical" evidence="1">
    <location>
        <begin position="346"/>
        <end position="376"/>
    </location>
</feature>
<keyword evidence="1" id="KW-0472">Membrane</keyword>
<protein>
    <recommendedName>
        <fullName evidence="4">RING-type domain-containing protein</fullName>
    </recommendedName>
</protein>
<keyword evidence="1" id="KW-1133">Transmembrane helix</keyword>
<feature type="transmembrane region" description="Helical" evidence="1">
    <location>
        <begin position="74"/>
        <end position="96"/>
    </location>
</feature>
<dbReference type="InterPro" id="IPR013083">
    <property type="entry name" value="Znf_RING/FYVE/PHD"/>
</dbReference>
<evidence type="ECO:0000256" key="1">
    <source>
        <dbReference type="SAM" id="Phobius"/>
    </source>
</evidence>
<evidence type="ECO:0000313" key="2">
    <source>
        <dbReference type="EMBL" id="CAK7913998.1"/>
    </source>
</evidence>
<accession>A0ABP0EFX3</accession>
<name>A0ABP0EFX3_9ASCO</name>
<evidence type="ECO:0000313" key="3">
    <source>
        <dbReference type="Proteomes" id="UP001497600"/>
    </source>
</evidence>